<sequence length="51" mass="5724">MLRLSPLPLAFTLLDQQALQLPLALYRSLSAHFLISYCCYASLGRVRVSGR</sequence>
<keyword evidence="1" id="KW-0496">Mitochondrion</keyword>
<geneLocation type="mitochondrion" evidence="1"/>
<evidence type="ECO:0000313" key="1">
    <source>
        <dbReference type="EMBL" id="KUM48074.1"/>
    </source>
</evidence>
<organism evidence="1">
    <name type="scientific">Picea glauca</name>
    <name type="common">White spruce</name>
    <name type="synonym">Pinus glauca</name>
    <dbReference type="NCBI Taxonomy" id="3330"/>
    <lineage>
        <taxon>Eukaryota</taxon>
        <taxon>Viridiplantae</taxon>
        <taxon>Streptophyta</taxon>
        <taxon>Embryophyta</taxon>
        <taxon>Tracheophyta</taxon>
        <taxon>Spermatophyta</taxon>
        <taxon>Pinopsida</taxon>
        <taxon>Pinidae</taxon>
        <taxon>Conifers I</taxon>
        <taxon>Pinales</taxon>
        <taxon>Pinaceae</taxon>
        <taxon>Picea</taxon>
    </lineage>
</organism>
<proteinExistence type="predicted"/>
<dbReference type="AlphaFoldDB" id="A0A101LZ71"/>
<accession>A0A101LZ71</accession>
<gene>
    <name evidence="1" type="ORF">ABT39_MTgene5070</name>
</gene>
<protein>
    <submittedName>
        <fullName evidence="1">Uncharacterized protein</fullName>
    </submittedName>
</protein>
<comment type="caution">
    <text evidence="1">The sequence shown here is derived from an EMBL/GenBank/DDBJ whole genome shotgun (WGS) entry which is preliminary data.</text>
</comment>
<dbReference type="EMBL" id="LKAM01000006">
    <property type="protein sequence ID" value="KUM48074.1"/>
    <property type="molecule type" value="Genomic_DNA"/>
</dbReference>
<reference evidence="1" key="1">
    <citation type="journal article" date="2015" name="Genome Biol. Evol.">
        <title>Organellar Genomes of White Spruce (Picea glauca): Assembly and Annotation.</title>
        <authorList>
            <person name="Jackman S.D."/>
            <person name="Warren R.L."/>
            <person name="Gibb E.A."/>
            <person name="Vandervalk B.P."/>
            <person name="Mohamadi H."/>
            <person name="Chu J."/>
            <person name="Raymond A."/>
            <person name="Pleasance S."/>
            <person name="Coope R."/>
            <person name="Wildung M.R."/>
            <person name="Ritland C.E."/>
            <person name="Bousquet J."/>
            <person name="Jones S.J."/>
            <person name="Bohlmann J."/>
            <person name="Birol I."/>
        </authorList>
    </citation>
    <scope>NUCLEOTIDE SEQUENCE [LARGE SCALE GENOMIC DNA]</scope>
    <source>
        <tissue evidence="1">Flushing bud</tissue>
    </source>
</reference>
<name>A0A101LZ71_PICGL</name>